<comment type="caution">
    <text evidence="5">The sequence shown here is derived from an EMBL/GenBank/DDBJ whole genome shotgun (WGS) entry which is preliminary data.</text>
</comment>
<feature type="non-terminal residue" evidence="5">
    <location>
        <position position="402"/>
    </location>
</feature>
<protein>
    <recommendedName>
        <fullName evidence="7">BZIP domain-containing protein</fullName>
    </recommendedName>
</protein>
<dbReference type="EMBL" id="JADGJH010002328">
    <property type="protein sequence ID" value="KAJ3099742.1"/>
    <property type="molecule type" value="Genomic_DNA"/>
</dbReference>
<feature type="coiled-coil region" evidence="3">
    <location>
        <begin position="63"/>
        <end position="90"/>
    </location>
</feature>
<evidence type="ECO:0000313" key="6">
    <source>
        <dbReference type="Proteomes" id="UP001211907"/>
    </source>
</evidence>
<dbReference type="GO" id="GO:0001228">
    <property type="term" value="F:DNA-binding transcription activator activity, RNA polymerase II-specific"/>
    <property type="evidence" value="ECO:0007669"/>
    <property type="project" value="TreeGrafter"/>
</dbReference>
<reference evidence="5" key="1">
    <citation type="submission" date="2020-05" db="EMBL/GenBank/DDBJ databases">
        <title>Phylogenomic resolution of chytrid fungi.</title>
        <authorList>
            <person name="Stajich J.E."/>
            <person name="Amses K."/>
            <person name="Simmons R."/>
            <person name="Seto K."/>
            <person name="Myers J."/>
            <person name="Bonds A."/>
            <person name="Quandt C.A."/>
            <person name="Barry K."/>
            <person name="Liu P."/>
            <person name="Grigoriev I."/>
            <person name="Longcore J.E."/>
            <person name="James T.Y."/>
        </authorList>
    </citation>
    <scope>NUCLEOTIDE SEQUENCE</scope>
    <source>
        <strain evidence="5">JEL0513</strain>
    </source>
</reference>
<dbReference type="InterPro" id="IPR050936">
    <property type="entry name" value="AP-1-like"/>
</dbReference>
<dbReference type="GO" id="GO:0000976">
    <property type="term" value="F:transcription cis-regulatory region binding"/>
    <property type="evidence" value="ECO:0007669"/>
    <property type="project" value="InterPro"/>
</dbReference>
<accession>A0AAD5XDM1</accession>
<feature type="region of interest" description="Disordered" evidence="4">
    <location>
        <begin position="1"/>
        <end position="25"/>
    </location>
</feature>
<dbReference type="GO" id="GO:0090575">
    <property type="term" value="C:RNA polymerase II transcription regulator complex"/>
    <property type="evidence" value="ECO:0007669"/>
    <property type="project" value="TreeGrafter"/>
</dbReference>
<evidence type="ECO:0000256" key="2">
    <source>
        <dbReference type="ARBA" id="ARBA00023242"/>
    </source>
</evidence>
<comment type="subcellular location">
    <subcellularLocation>
        <location evidence="1">Nucleus</location>
    </subcellularLocation>
</comment>
<dbReference type="PANTHER" id="PTHR40621:SF6">
    <property type="entry name" value="AP-1-LIKE TRANSCRIPTION FACTOR YAP1-RELATED"/>
    <property type="match status" value="1"/>
</dbReference>
<dbReference type="InterPro" id="IPR046347">
    <property type="entry name" value="bZIP_sf"/>
</dbReference>
<dbReference type="PANTHER" id="PTHR40621">
    <property type="entry name" value="TRANSCRIPTION FACTOR KAPC-RELATED"/>
    <property type="match status" value="1"/>
</dbReference>
<name>A0AAD5XDM1_9FUNG</name>
<keyword evidence="6" id="KW-1185">Reference proteome</keyword>
<keyword evidence="2" id="KW-0539">Nucleus</keyword>
<evidence type="ECO:0008006" key="7">
    <source>
        <dbReference type="Google" id="ProtNLM"/>
    </source>
</evidence>
<keyword evidence="3" id="KW-0175">Coiled coil</keyword>
<dbReference type="CDD" id="cd14688">
    <property type="entry name" value="bZIP_YAP"/>
    <property type="match status" value="1"/>
</dbReference>
<dbReference type="Proteomes" id="UP001211907">
    <property type="component" value="Unassembled WGS sequence"/>
</dbReference>
<gene>
    <name evidence="5" type="ORF">HK100_004838</name>
</gene>
<dbReference type="AlphaFoldDB" id="A0AAD5XDM1"/>
<evidence type="ECO:0000256" key="1">
    <source>
        <dbReference type="ARBA" id="ARBA00004123"/>
    </source>
</evidence>
<proteinExistence type="predicted"/>
<evidence type="ECO:0000256" key="3">
    <source>
        <dbReference type="SAM" id="Coils"/>
    </source>
</evidence>
<evidence type="ECO:0000256" key="4">
    <source>
        <dbReference type="SAM" id="MobiDB-lite"/>
    </source>
</evidence>
<dbReference type="Gene3D" id="1.20.5.170">
    <property type="match status" value="1"/>
</dbReference>
<sequence>MEINEQEVTRRKPGPKPKPLPEAERLRKNLEIQRAFRQRKADKITHLEARVAQLQSIVDAKQLDSNSSECDALRQRLLAAESENSILRQSGVAVDFKASFPLAASGNMLPSCNMCKIEKARTLLALGQLQLLSNQVAELQLENQTLKTMFGLDISTPMNDLSPVGYKIDNSMPLSGLFGSAGNFGLNSATCNSSLTFQALNSISLINAPMSFVGKSTVEIYGAPEIEFAIIEIKSIKALKNCIYTILTTVSDKTTYTQFKFKSMQLRAMILDTCDTASKKKVLEILWMINKRNQDHFVGNHIRKIFGLVLDTYEEVDAGAFLPVVILDNIDPEQQAKVSAVRQALLSIFSLRNEAESIENLCFLLFVKKYPPGHEKTKIFKVISITCDLYAKCRESMEDSVN</sequence>
<evidence type="ECO:0000313" key="5">
    <source>
        <dbReference type="EMBL" id="KAJ3099742.1"/>
    </source>
</evidence>
<dbReference type="SUPFAM" id="SSF57959">
    <property type="entry name" value="Leucine zipper domain"/>
    <property type="match status" value="1"/>
</dbReference>
<organism evidence="5 6">
    <name type="scientific">Physocladia obscura</name>
    <dbReference type="NCBI Taxonomy" id="109957"/>
    <lineage>
        <taxon>Eukaryota</taxon>
        <taxon>Fungi</taxon>
        <taxon>Fungi incertae sedis</taxon>
        <taxon>Chytridiomycota</taxon>
        <taxon>Chytridiomycota incertae sedis</taxon>
        <taxon>Chytridiomycetes</taxon>
        <taxon>Chytridiales</taxon>
        <taxon>Chytriomycetaceae</taxon>
        <taxon>Physocladia</taxon>
    </lineage>
</organism>